<feature type="region of interest" description="Disordered" evidence="6">
    <location>
        <begin position="274"/>
        <end position="305"/>
    </location>
</feature>
<keyword evidence="10" id="KW-1185">Reference proteome</keyword>
<dbReference type="GO" id="GO:0008237">
    <property type="term" value="F:metallopeptidase activity"/>
    <property type="evidence" value="ECO:0007669"/>
    <property type="project" value="UniProtKB-KW"/>
</dbReference>
<evidence type="ECO:0000256" key="2">
    <source>
        <dbReference type="ARBA" id="ARBA00022723"/>
    </source>
</evidence>
<evidence type="ECO:0000313" key="10">
    <source>
        <dbReference type="Proteomes" id="UP000006281"/>
    </source>
</evidence>
<keyword evidence="1" id="KW-0645">Protease</keyword>
<keyword evidence="4" id="KW-0862">Zinc</keyword>
<gene>
    <name evidence="9" type="ordered locus">BN6_20440</name>
</gene>
<reference evidence="9 10" key="1">
    <citation type="journal article" date="2012" name="BMC Genomics">
        <title>Complete genome sequence of Saccharothrix espanaensis DSM 44229T and comparison to the other completely sequenced Pseudonocardiaceae.</title>
        <authorList>
            <person name="Strobel T."/>
            <person name="Al-Dilaimi A."/>
            <person name="Blom J."/>
            <person name="Gessner A."/>
            <person name="Kalinowski J."/>
            <person name="Luzhetska M."/>
            <person name="Puhler A."/>
            <person name="Szczepanowski R."/>
            <person name="Bechthold A."/>
            <person name="Ruckert C."/>
        </authorList>
    </citation>
    <scope>NUCLEOTIDE SEQUENCE [LARGE SCALE GENOMIC DNA]</scope>
    <source>
        <strain evidence="10">ATCC 51144 / DSM 44229 / JCM 9112 / NBRC 15066 / NRRL 15764</strain>
    </source>
</reference>
<sequence>MVAAAKREHPCETGGILLGVHVGGQPWVTAVVEIPSEIRGRHHYEIPGGATRPAVLSARAADHRLGYLGDWHSHPEDVGPSKKDLDSLRRISSPHHEEQNPTLVVVRSTGGGHTLNARRVVSGRARSCDVEFAGGLPPFEPLPRRTSGGALPANDVPSASGARIAGDDYQWLHAWRMCMEMLHESITDNSTNPAVAIGVEERGVGNGDDVVVHRTRPPNSYQQVKYAVDNRTAVGLDYLHTNGILQKIVQAHRDLTANGSPAEMRLVTNRTIDPSDTLLRDRDGRDGRLLPRAAQGGPKSDRGKARADWATKAGVSEPELMDFLEHFHLDVTYDLDRLRRDVSLLMTANGLRSDAVAVNLGAGWISQQVVAGRRRLGLDDVKAAITALGLERGSPWTTISISTIKHDGVAHQAAVALDWVGRMSGDTDWNRVAPEPPNTWDDLATDIRSVPGLLGGRKRVLVSGHLRQATGFLIGSELRRVMGYEVGIRQGDQLWTSSDEPERYDVTVDESVVDAGTGTAIIVNVATDAAGQALQWIIDSGLEIRAALTVSPTRGAGPLSVPTPRAANGLAVAVRDIARQHSSTTPLHLFLIGPLGLAVLLGHHWNRVTTTYVYEHLAGSEYARAFAVCA</sequence>
<dbReference type="KEGG" id="sesp:BN6_20440"/>
<dbReference type="NCBIfam" id="NF033611">
    <property type="entry name" value="SAVED"/>
    <property type="match status" value="1"/>
</dbReference>
<dbReference type="Pfam" id="PF14464">
    <property type="entry name" value="Prok-JAB"/>
    <property type="match status" value="1"/>
</dbReference>
<dbReference type="InterPro" id="IPR040836">
    <property type="entry name" value="SAVED"/>
</dbReference>
<keyword evidence="5" id="KW-0482">Metalloprotease</keyword>
<evidence type="ECO:0000256" key="4">
    <source>
        <dbReference type="ARBA" id="ARBA00022833"/>
    </source>
</evidence>
<dbReference type="Proteomes" id="UP000006281">
    <property type="component" value="Chromosome"/>
</dbReference>
<dbReference type="eggNOG" id="COG1310">
    <property type="taxonomic scope" value="Bacteria"/>
</dbReference>
<dbReference type="HOGENOM" id="CLU_461423_0_0_11"/>
<feature type="domain" description="SMODS-associated and fused to various effectors" evidence="8">
    <location>
        <begin position="456"/>
        <end position="627"/>
    </location>
</feature>
<evidence type="ECO:0000259" key="7">
    <source>
        <dbReference type="Pfam" id="PF14464"/>
    </source>
</evidence>
<name>K0JTW2_SACES</name>
<accession>K0JTW2</accession>
<dbReference type="GO" id="GO:0006508">
    <property type="term" value="P:proteolysis"/>
    <property type="evidence" value="ECO:0007669"/>
    <property type="project" value="UniProtKB-KW"/>
</dbReference>
<dbReference type="GO" id="GO:0046872">
    <property type="term" value="F:metal ion binding"/>
    <property type="evidence" value="ECO:0007669"/>
    <property type="project" value="UniProtKB-KW"/>
</dbReference>
<evidence type="ECO:0000313" key="9">
    <source>
        <dbReference type="EMBL" id="CCH29366.1"/>
    </source>
</evidence>
<feature type="compositionally biased region" description="Basic and acidic residues" evidence="6">
    <location>
        <begin position="278"/>
        <end position="289"/>
    </location>
</feature>
<feature type="domain" description="JAB" evidence="7">
    <location>
        <begin position="1"/>
        <end position="104"/>
    </location>
</feature>
<proteinExistence type="predicted"/>
<dbReference type="Gene3D" id="3.40.140.10">
    <property type="entry name" value="Cytidine Deaminase, domain 2"/>
    <property type="match status" value="1"/>
</dbReference>
<organism evidence="9 10">
    <name type="scientific">Saccharothrix espanaensis (strain ATCC 51144 / DSM 44229 / JCM 9112 / NBRC 15066 / NRRL 15764)</name>
    <dbReference type="NCBI Taxonomy" id="1179773"/>
    <lineage>
        <taxon>Bacteria</taxon>
        <taxon>Bacillati</taxon>
        <taxon>Actinomycetota</taxon>
        <taxon>Actinomycetes</taxon>
        <taxon>Pseudonocardiales</taxon>
        <taxon>Pseudonocardiaceae</taxon>
        <taxon>Saccharothrix</taxon>
    </lineage>
</organism>
<dbReference type="InterPro" id="IPR028090">
    <property type="entry name" value="JAB_dom_prok"/>
</dbReference>
<keyword evidence="3" id="KW-0378">Hydrolase</keyword>
<protein>
    <recommendedName>
        <fullName evidence="11">SMODS-associated and fused to various effectors domain-containing protein</fullName>
    </recommendedName>
</protein>
<evidence type="ECO:0000259" key="8">
    <source>
        <dbReference type="Pfam" id="PF18145"/>
    </source>
</evidence>
<dbReference type="Pfam" id="PF18145">
    <property type="entry name" value="SAVED"/>
    <property type="match status" value="1"/>
</dbReference>
<dbReference type="PATRIC" id="fig|1179773.3.peg.2046"/>
<evidence type="ECO:0000256" key="3">
    <source>
        <dbReference type="ARBA" id="ARBA00022801"/>
    </source>
</evidence>
<evidence type="ECO:0008006" key="11">
    <source>
        <dbReference type="Google" id="ProtNLM"/>
    </source>
</evidence>
<keyword evidence="2" id="KW-0479">Metal-binding</keyword>
<dbReference type="SUPFAM" id="SSF102712">
    <property type="entry name" value="JAB1/MPN domain"/>
    <property type="match status" value="1"/>
</dbReference>
<evidence type="ECO:0000256" key="1">
    <source>
        <dbReference type="ARBA" id="ARBA00022670"/>
    </source>
</evidence>
<dbReference type="STRING" id="1179773.BN6_20440"/>
<evidence type="ECO:0000256" key="6">
    <source>
        <dbReference type="SAM" id="MobiDB-lite"/>
    </source>
</evidence>
<dbReference type="EMBL" id="HE804045">
    <property type="protein sequence ID" value="CCH29366.1"/>
    <property type="molecule type" value="Genomic_DNA"/>
</dbReference>
<dbReference type="AlphaFoldDB" id="K0JTW2"/>
<evidence type="ECO:0000256" key="5">
    <source>
        <dbReference type="ARBA" id="ARBA00023049"/>
    </source>
</evidence>